<proteinExistence type="predicted"/>
<dbReference type="InterPro" id="IPR000792">
    <property type="entry name" value="Tscrpt_reg_LuxR_C"/>
</dbReference>
<dbReference type="InterPro" id="IPR051797">
    <property type="entry name" value="TrmB-like"/>
</dbReference>
<accession>A0ABS6ZEF0</accession>
<dbReference type="SUPFAM" id="SSF46894">
    <property type="entry name" value="C-terminal effector domain of the bipartite response regulators"/>
    <property type="match status" value="1"/>
</dbReference>
<name>A0ABS6ZEF0_9ACTN</name>
<dbReference type="Proteomes" id="UP000812013">
    <property type="component" value="Unassembled WGS sequence"/>
</dbReference>
<dbReference type="PANTHER" id="PTHR34293">
    <property type="entry name" value="HTH-TYPE TRANSCRIPTIONAL REGULATOR TRMBL2"/>
    <property type="match status" value="1"/>
</dbReference>
<dbReference type="Gene3D" id="1.10.10.10">
    <property type="entry name" value="Winged helix-like DNA-binding domain superfamily/Winged helix DNA-binding domain"/>
    <property type="match status" value="1"/>
</dbReference>
<organism evidence="2 3">
    <name type="scientific">Streptomyces bambusae</name>
    <dbReference type="NCBI Taxonomy" id="1550616"/>
    <lineage>
        <taxon>Bacteria</taxon>
        <taxon>Bacillati</taxon>
        <taxon>Actinomycetota</taxon>
        <taxon>Actinomycetes</taxon>
        <taxon>Kitasatosporales</taxon>
        <taxon>Streptomycetaceae</taxon>
        <taxon>Streptomyces</taxon>
    </lineage>
</organism>
<protein>
    <recommendedName>
        <fullName evidence="1">HTH luxR-type domain-containing protein</fullName>
    </recommendedName>
</protein>
<gene>
    <name evidence="2" type="ORF">GPJ59_29920</name>
</gene>
<evidence type="ECO:0000313" key="2">
    <source>
        <dbReference type="EMBL" id="MBW5485971.1"/>
    </source>
</evidence>
<keyword evidence="3" id="KW-1185">Reference proteome</keyword>
<dbReference type="InterPro" id="IPR036388">
    <property type="entry name" value="WH-like_DNA-bd_sf"/>
</dbReference>
<feature type="domain" description="HTH luxR-type" evidence="1">
    <location>
        <begin position="268"/>
        <end position="312"/>
    </location>
</feature>
<comment type="caution">
    <text evidence="2">The sequence shown here is derived from an EMBL/GenBank/DDBJ whole genome shotgun (WGS) entry which is preliminary data.</text>
</comment>
<dbReference type="Pfam" id="PF00196">
    <property type="entry name" value="GerE"/>
    <property type="match status" value="1"/>
</dbReference>
<dbReference type="EMBL" id="WTFF01000321">
    <property type="protein sequence ID" value="MBW5485971.1"/>
    <property type="molecule type" value="Genomic_DNA"/>
</dbReference>
<sequence length="346" mass="38030">MDDTSASAYQRAVLLGRFVRAEIAAALDMGEPEVIRAEETLMTMRLLRPMPGTPEVLVPVSPDAAAADLVGPVENEIRDLQQSVADVKSQMLGLLPAYFETRRRRNQAEAFDVITDVGVLQSMLDEWGARCRSELLTVQPGGNRSNVDMKKAEANALTRLRRGVGIRHLYQHTIRSDVTACDYVRNIVAEGAEVRTTDEVVDRMFIYDREVAFLPEQQVEGRRPGAIVVREPGLVAFLCKVYEHQWAGAAPFVPGTPETADIADDLKRSIIRLMAQGHKDEMVARRLGMSVRTCRRHIARIMEEMESTSRFQTGVNVALYGLLGADFAPAGAAPGEGAAAALPRTS</sequence>
<reference evidence="2 3" key="1">
    <citation type="submission" date="2019-12" db="EMBL/GenBank/DDBJ databases">
        <title>Genome sequence of Streptomyces bambusae.</title>
        <authorList>
            <person name="Bansal K."/>
            <person name="Choksket S."/>
            <person name="Korpole S."/>
            <person name="Patil P.B."/>
        </authorList>
    </citation>
    <scope>NUCLEOTIDE SEQUENCE [LARGE SCALE GENOMIC DNA]</scope>
    <source>
        <strain evidence="2 3">SK60</strain>
    </source>
</reference>
<evidence type="ECO:0000259" key="1">
    <source>
        <dbReference type="Pfam" id="PF00196"/>
    </source>
</evidence>
<dbReference type="InterPro" id="IPR016032">
    <property type="entry name" value="Sig_transdc_resp-reg_C-effctor"/>
</dbReference>
<dbReference type="PANTHER" id="PTHR34293:SF1">
    <property type="entry name" value="HTH-TYPE TRANSCRIPTIONAL REGULATOR TRMBL2"/>
    <property type="match status" value="1"/>
</dbReference>
<evidence type="ECO:0000313" key="3">
    <source>
        <dbReference type="Proteomes" id="UP000812013"/>
    </source>
</evidence>